<dbReference type="GO" id="GO:0006779">
    <property type="term" value="P:porphyrin-containing compound biosynthetic process"/>
    <property type="evidence" value="ECO:0007669"/>
    <property type="project" value="InterPro"/>
</dbReference>
<dbReference type="GO" id="GO:0004109">
    <property type="term" value="F:coproporphyrinogen oxidase activity"/>
    <property type="evidence" value="ECO:0007669"/>
    <property type="project" value="InterPro"/>
</dbReference>
<evidence type="ECO:0000313" key="4">
    <source>
        <dbReference type="EMBL" id="SNS53696.1"/>
    </source>
</evidence>
<dbReference type="Pfam" id="PF04055">
    <property type="entry name" value="Radical_SAM"/>
    <property type="match status" value="1"/>
</dbReference>
<gene>
    <name evidence="4" type="ORF">SAMN05421640_0570</name>
</gene>
<comment type="function">
    <text evidence="2">Probably acts as a heme chaperone, transferring heme to an unknown acceptor. Binds one molecule of heme per monomer, possibly covalently. Binds 1 [4Fe-4S] cluster. The cluster is coordinated with 3 cysteines and an exchangeable S-adenosyl-L-methionine.</text>
</comment>
<keyword evidence="2" id="KW-0408">Iron</keyword>
<evidence type="ECO:0000256" key="1">
    <source>
        <dbReference type="ARBA" id="ARBA00006100"/>
    </source>
</evidence>
<comment type="subcellular location">
    <subcellularLocation>
        <location evidence="2">Cytoplasm</location>
    </subcellularLocation>
</comment>
<comment type="similarity">
    <text evidence="1">Belongs to the anaerobic coproporphyrinogen-III oxidase family. HemW subfamily.</text>
</comment>
<dbReference type="GO" id="GO:0046872">
    <property type="term" value="F:metal ion binding"/>
    <property type="evidence" value="ECO:0007669"/>
    <property type="project" value="UniProtKB-UniRule"/>
</dbReference>
<keyword evidence="2" id="KW-0349">Heme</keyword>
<reference evidence="4 5" key="1">
    <citation type="submission" date="2017-06" db="EMBL/GenBank/DDBJ databases">
        <authorList>
            <person name="Kim H.J."/>
            <person name="Triplett B.A."/>
        </authorList>
    </citation>
    <scope>NUCLEOTIDE SEQUENCE [LARGE SCALE GENOMIC DNA]</scope>
    <source>
        <strain evidence="4 5">DSM 19307</strain>
    </source>
</reference>
<dbReference type="SFLD" id="SFLDF00288">
    <property type="entry name" value="HemN-like__clustered_with_nucl"/>
    <property type="match status" value="1"/>
</dbReference>
<dbReference type="PROSITE" id="PS51918">
    <property type="entry name" value="RADICAL_SAM"/>
    <property type="match status" value="1"/>
</dbReference>
<dbReference type="SFLD" id="SFLDS00029">
    <property type="entry name" value="Radical_SAM"/>
    <property type="match status" value="1"/>
</dbReference>
<dbReference type="OrthoDB" id="9808022at2"/>
<keyword evidence="2" id="KW-0004">4Fe-4S</keyword>
<dbReference type="InterPro" id="IPR023404">
    <property type="entry name" value="rSAM_horseshoe"/>
</dbReference>
<proteinExistence type="inferred from homology"/>
<dbReference type="InterPro" id="IPR034505">
    <property type="entry name" value="Coproporphyrinogen-III_oxidase"/>
</dbReference>
<dbReference type="Proteomes" id="UP000198393">
    <property type="component" value="Unassembled WGS sequence"/>
</dbReference>
<dbReference type="AlphaFoldDB" id="A0A239F9V8"/>
<dbReference type="Pfam" id="PF06969">
    <property type="entry name" value="HemN_C"/>
    <property type="match status" value="1"/>
</dbReference>
<dbReference type="RefSeq" id="WP_089355327.1">
    <property type="nucleotide sequence ID" value="NZ_FZPD01000001.1"/>
</dbReference>
<keyword evidence="5" id="KW-1185">Reference proteome</keyword>
<dbReference type="Gene3D" id="3.80.30.20">
    <property type="entry name" value="tm_1862 like domain"/>
    <property type="match status" value="1"/>
</dbReference>
<name>A0A239F9V8_EKHLU</name>
<dbReference type="InterPro" id="IPR007197">
    <property type="entry name" value="rSAM"/>
</dbReference>
<organism evidence="4 5">
    <name type="scientific">Ekhidna lutea</name>
    <dbReference type="NCBI Taxonomy" id="447679"/>
    <lineage>
        <taxon>Bacteria</taxon>
        <taxon>Pseudomonadati</taxon>
        <taxon>Bacteroidota</taxon>
        <taxon>Cytophagia</taxon>
        <taxon>Cytophagales</taxon>
        <taxon>Reichenbachiellaceae</taxon>
        <taxon>Ekhidna</taxon>
    </lineage>
</organism>
<dbReference type="InterPro" id="IPR010723">
    <property type="entry name" value="HemN_C"/>
</dbReference>
<keyword evidence="2" id="KW-0963">Cytoplasm</keyword>
<dbReference type="CDD" id="cd01335">
    <property type="entry name" value="Radical_SAM"/>
    <property type="match status" value="1"/>
</dbReference>
<evidence type="ECO:0000256" key="2">
    <source>
        <dbReference type="RuleBase" id="RU364116"/>
    </source>
</evidence>
<keyword evidence="2" id="KW-0143">Chaperone</keyword>
<dbReference type="InterPro" id="IPR004559">
    <property type="entry name" value="HemW-like"/>
</dbReference>
<dbReference type="NCBIfam" id="TIGR00539">
    <property type="entry name" value="hemN_rel"/>
    <property type="match status" value="1"/>
</dbReference>
<dbReference type="SUPFAM" id="SSF102114">
    <property type="entry name" value="Radical SAM enzymes"/>
    <property type="match status" value="1"/>
</dbReference>
<evidence type="ECO:0000313" key="5">
    <source>
        <dbReference type="Proteomes" id="UP000198393"/>
    </source>
</evidence>
<dbReference type="InterPro" id="IPR006638">
    <property type="entry name" value="Elp3/MiaA/NifB-like_rSAM"/>
</dbReference>
<dbReference type="SFLD" id="SFLDF00562">
    <property type="entry name" value="HemN-like__clustered_with_heat"/>
    <property type="match status" value="1"/>
</dbReference>
<dbReference type="GO" id="GO:0005737">
    <property type="term" value="C:cytoplasm"/>
    <property type="evidence" value="ECO:0007669"/>
    <property type="project" value="UniProtKB-SubCell"/>
</dbReference>
<dbReference type="GO" id="GO:0051539">
    <property type="term" value="F:4 iron, 4 sulfur cluster binding"/>
    <property type="evidence" value="ECO:0007669"/>
    <property type="project" value="UniProtKB-UniRule"/>
</dbReference>
<keyword evidence="2" id="KW-0411">Iron-sulfur</keyword>
<dbReference type="PANTHER" id="PTHR13932">
    <property type="entry name" value="COPROPORPHYRINIGEN III OXIDASE"/>
    <property type="match status" value="1"/>
</dbReference>
<sequence length="375" mass="42702">MAGIYIHIPFCRQACHYCDFHFSTNLKTQSEMVNAIGQEIRSRRDYINETIETIYFGGGTPSLLTKTQFEHLLTSIKENFRLGDSPEITLEANPEDLTPEKASAMYKQGINRLSVGVQTFNEEKLTWMNRVHSSTEAKTAYENARAVGFDNISLDLIYAIPDHDRSDWEKDLSTIVQLDPEHISLYGLTIEDKTVFGKWEKENRLIQVPEDEAAAQYLLAIDFLKRAGFVQYEVSNFGKEGFYSRHNNAYWSGVPYLGVGPGAHSFNGTTRSFNVRNNPKYIKAIKEGLSYSETEQLSDTQRLNEQILTQLRTAKGLDLIAIEERAGESLLKLHSGFIDELREKDLVATEGNYLRLKSRGFLVADEIALRLFFPE</sequence>
<protein>
    <recommendedName>
        <fullName evidence="2">Heme chaperone HemW</fullName>
    </recommendedName>
</protein>
<dbReference type="InterPro" id="IPR058240">
    <property type="entry name" value="rSAM_sf"/>
</dbReference>
<keyword evidence="2" id="KW-0479">Metal-binding</keyword>
<accession>A0A239F9V8</accession>
<evidence type="ECO:0000259" key="3">
    <source>
        <dbReference type="PROSITE" id="PS51918"/>
    </source>
</evidence>
<dbReference type="PANTHER" id="PTHR13932:SF5">
    <property type="entry name" value="RADICAL S-ADENOSYL METHIONINE DOMAIN-CONTAINING PROTEIN 1, MITOCHONDRIAL"/>
    <property type="match status" value="1"/>
</dbReference>
<dbReference type="SFLD" id="SFLDG01065">
    <property type="entry name" value="anaerobic_coproporphyrinogen-I"/>
    <property type="match status" value="1"/>
</dbReference>
<keyword evidence="2" id="KW-0949">S-adenosyl-L-methionine</keyword>
<dbReference type="SMART" id="SM00729">
    <property type="entry name" value="Elp3"/>
    <property type="match status" value="1"/>
</dbReference>
<feature type="domain" description="Radical SAM core" evidence="3">
    <location>
        <begin position="1"/>
        <end position="230"/>
    </location>
</feature>
<dbReference type="EMBL" id="FZPD01000001">
    <property type="protein sequence ID" value="SNS53696.1"/>
    <property type="molecule type" value="Genomic_DNA"/>
</dbReference>